<reference evidence="2" key="2">
    <citation type="submission" date="2018-04" db="EMBL/GenBank/DDBJ databases">
        <title>OnivRS2 (Oryza nivara Reference Sequence Version 2).</title>
        <authorList>
            <person name="Zhang J."/>
            <person name="Kudrna D."/>
            <person name="Lee S."/>
            <person name="Talag J."/>
            <person name="Rajasekar S."/>
            <person name="Welchert J."/>
            <person name="Hsing Y.-I."/>
            <person name="Wing R.A."/>
        </authorList>
    </citation>
    <scope>NUCLEOTIDE SEQUENCE [LARGE SCALE GENOMIC DNA]</scope>
    <source>
        <strain evidence="2">SL10</strain>
    </source>
</reference>
<organism evidence="2">
    <name type="scientific">Oryza nivara</name>
    <name type="common">Indian wild rice</name>
    <name type="synonym">Oryza sativa f. spontanea</name>
    <dbReference type="NCBI Taxonomy" id="4536"/>
    <lineage>
        <taxon>Eukaryota</taxon>
        <taxon>Viridiplantae</taxon>
        <taxon>Streptophyta</taxon>
        <taxon>Embryophyta</taxon>
        <taxon>Tracheophyta</taxon>
        <taxon>Spermatophyta</taxon>
        <taxon>Magnoliopsida</taxon>
        <taxon>Liliopsida</taxon>
        <taxon>Poales</taxon>
        <taxon>Poaceae</taxon>
        <taxon>BOP clade</taxon>
        <taxon>Oryzoideae</taxon>
        <taxon>Oryzeae</taxon>
        <taxon>Oryzinae</taxon>
        <taxon>Oryza</taxon>
    </lineage>
</organism>
<name>A0A0E0G4G2_ORYNI</name>
<dbReference type="Gramene" id="ONIVA02G12150.1">
    <property type="protein sequence ID" value="ONIVA02G12150.1"/>
    <property type="gene ID" value="ONIVA02G12150"/>
</dbReference>
<dbReference type="eggNOG" id="ENOG502S76Q">
    <property type="taxonomic scope" value="Eukaryota"/>
</dbReference>
<dbReference type="OMA" id="VMKVKMV"/>
<protein>
    <submittedName>
        <fullName evidence="2">Uncharacterized protein</fullName>
    </submittedName>
</protein>
<dbReference type="PANTHER" id="PTHR35704:SF1">
    <property type="entry name" value="OS02G0254600 PROTEIN"/>
    <property type="match status" value="1"/>
</dbReference>
<proteinExistence type="predicted"/>
<sequence length="137" mass="13945">MGNCLQSGGGGAAALGDGKMSMRRRVCGGGGGGEEEDEAAGSSSSSSVMKVKMVLTKAELEWLMAQLKAGDRRLEDVLQEMARKRNRGLLTTAAAAGDACTACAAGAGGGDGADGCWRPSLESIVEGPEMSSFSFDY</sequence>
<dbReference type="Proteomes" id="UP000006591">
    <property type="component" value="Chromosome 2"/>
</dbReference>
<feature type="region of interest" description="Disordered" evidence="1">
    <location>
        <begin position="25"/>
        <end position="46"/>
    </location>
</feature>
<accession>A0A0E0G4G2</accession>
<dbReference type="EnsemblPlants" id="ONIVA02G12150.1">
    <property type="protein sequence ID" value="ONIVA02G12150.1"/>
    <property type="gene ID" value="ONIVA02G12150"/>
</dbReference>
<dbReference type="HOGENOM" id="CLU_139400_1_0_1"/>
<dbReference type="AlphaFoldDB" id="A0A0E0G4G2"/>
<evidence type="ECO:0000313" key="2">
    <source>
        <dbReference type="EnsemblPlants" id="ONIVA02G12150.1"/>
    </source>
</evidence>
<dbReference type="PANTHER" id="PTHR35704">
    <property type="entry name" value="OS02G0254600 PROTEIN"/>
    <property type="match status" value="1"/>
</dbReference>
<evidence type="ECO:0000313" key="3">
    <source>
        <dbReference type="Proteomes" id="UP000006591"/>
    </source>
</evidence>
<evidence type="ECO:0000256" key="1">
    <source>
        <dbReference type="SAM" id="MobiDB-lite"/>
    </source>
</evidence>
<keyword evidence="3" id="KW-1185">Reference proteome</keyword>
<reference evidence="2" key="1">
    <citation type="submission" date="2015-04" db="UniProtKB">
        <authorList>
            <consortium name="EnsemblPlants"/>
        </authorList>
    </citation>
    <scope>IDENTIFICATION</scope>
    <source>
        <strain evidence="2">SL10</strain>
    </source>
</reference>